<evidence type="ECO:0000313" key="2">
    <source>
        <dbReference type="EMBL" id="SFD67364.1"/>
    </source>
</evidence>
<gene>
    <name evidence="2" type="ORF">SAMN02745121_01068</name>
</gene>
<protein>
    <submittedName>
        <fullName evidence="2">Uncharacterized protein</fullName>
    </submittedName>
</protein>
<dbReference type="Proteomes" id="UP000199400">
    <property type="component" value="Unassembled WGS sequence"/>
</dbReference>
<feature type="region of interest" description="Disordered" evidence="1">
    <location>
        <begin position="135"/>
        <end position="264"/>
    </location>
</feature>
<reference evidence="3" key="1">
    <citation type="submission" date="2016-10" db="EMBL/GenBank/DDBJ databases">
        <authorList>
            <person name="Varghese N."/>
            <person name="Submissions S."/>
        </authorList>
    </citation>
    <scope>NUCLEOTIDE SEQUENCE [LARGE SCALE GENOMIC DNA]</scope>
    <source>
        <strain evidence="3">ATCC 25963</strain>
    </source>
</reference>
<name>A0A1I1U9K2_9BACT</name>
<feature type="region of interest" description="Disordered" evidence="1">
    <location>
        <begin position="1"/>
        <end position="79"/>
    </location>
</feature>
<sequence>MPPPAAEDVRGARAGLRTTDRILLSVEGTPQPSVASRPRLAGAADRRRALRRPGLRGAAGSPAGHQPPRLRGPARGPGVRGHRVAVFARGRAVDWKQLLSHLTENSTWCCHHTRCTWGPTAITGATSRPWCSATATRSAWRSRSARPWGRRSPPSGRRGGRRTAGGAGRIINTLAGAPGLRGGHPGRARRDPRAAGGRPRAGPGRAGRLLDPPGLSPLAERRGRSPARPICQPPGSPLSRPRASMHPGGSASRRGSQLLADEPVGSVSQCVFRPLCVRPTP</sequence>
<organism evidence="2 3">
    <name type="scientific">Nannocystis exedens</name>
    <dbReference type="NCBI Taxonomy" id="54"/>
    <lineage>
        <taxon>Bacteria</taxon>
        <taxon>Pseudomonadati</taxon>
        <taxon>Myxococcota</taxon>
        <taxon>Polyangia</taxon>
        <taxon>Nannocystales</taxon>
        <taxon>Nannocystaceae</taxon>
        <taxon>Nannocystis</taxon>
    </lineage>
</organism>
<feature type="compositionally biased region" description="Low complexity" evidence="1">
    <location>
        <begin position="55"/>
        <end position="77"/>
    </location>
</feature>
<proteinExistence type="predicted"/>
<evidence type="ECO:0000256" key="1">
    <source>
        <dbReference type="SAM" id="MobiDB-lite"/>
    </source>
</evidence>
<evidence type="ECO:0000313" key="3">
    <source>
        <dbReference type="Proteomes" id="UP000199400"/>
    </source>
</evidence>
<dbReference type="AlphaFoldDB" id="A0A1I1U9K2"/>
<feature type="compositionally biased region" description="Low complexity" evidence="1">
    <location>
        <begin position="135"/>
        <end position="156"/>
    </location>
</feature>
<feature type="compositionally biased region" description="Low complexity" evidence="1">
    <location>
        <begin position="194"/>
        <end position="207"/>
    </location>
</feature>
<dbReference type="EMBL" id="FOMX01000003">
    <property type="protein sequence ID" value="SFD67364.1"/>
    <property type="molecule type" value="Genomic_DNA"/>
</dbReference>
<keyword evidence="3" id="KW-1185">Reference proteome</keyword>
<accession>A0A1I1U9K2</accession>